<dbReference type="EnsemblProtists" id="EOD29806">
    <property type="protein sequence ID" value="EOD29806"/>
    <property type="gene ID" value="EMIHUDRAFT_447150"/>
</dbReference>
<feature type="region of interest" description="Disordered" evidence="1">
    <location>
        <begin position="32"/>
        <end position="120"/>
    </location>
</feature>
<dbReference type="EnsemblProtists" id="EOD08396">
    <property type="protein sequence ID" value="EOD08396"/>
    <property type="gene ID" value="EMIHUDRAFT_438326"/>
</dbReference>
<evidence type="ECO:0000313" key="2">
    <source>
        <dbReference type="EnsemblProtists" id="EOD08396"/>
    </source>
</evidence>
<organism evidence="2 3">
    <name type="scientific">Emiliania huxleyi (strain CCMP1516)</name>
    <dbReference type="NCBI Taxonomy" id="280463"/>
    <lineage>
        <taxon>Eukaryota</taxon>
        <taxon>Haptista</taxon>
        <taxon>Haptophyta</taxon>
        <taxon>Prymnesiophyceae</taxon>
        <taxon>Isochrysidales</taxon>
        <taxon>Noelaerhabdaceae</taxon>
        <taxon>Emiliania</taxon>
    </lineage>
</organism>
<dbReference type="KEGG" id="ehx:EMIHUDRAFT_438326"/>
<name>A0A0D3IAW1_EMIH1</name>
<dbReference type="RefSeq" id="XP_005760825.1">
    <property type="nucleotide sequence ID" value="XM_005760768.1"/>
</dbReference>
<dbReference type="HOGENOM" id="CLU_1630127_0_0_1"/>
<evidence type="ECO:0000256" key="1">
    <source>
        <dbReference type="SAM" id="MobiDB-lite"/>
    </source>
</evidence>
<evidence type="ECO:0000313" key="3">
    <source>
        <dbReference type="Proteomes" id="UP000013827"/>
    </source>
</evidence>
<feature type="compositionally biased region" description="Low complexity" evidence="1">
    <location>
        <begin position="32"/>
        <end position="47"/>
    </location>
</feature>
<reference evidence="3" key="1">
    <citation type="journal article" date="2013" name="Nature">
        <title>Pan genome of the phytoplankton Emiliania underpins its global distribution.</title>
        <authorList>
            <person name="Read B.A."/>
            <person name="Kegel J."/>
            <person name="Klute M.J."/>
            <person name="Kuo A."/>
            <person name="Lefebvre S.C."/>
            <person name="Maumus F."/>
            <person name="Mayer C."/>
            <person name="Miller J."/>
            <person name="Monier A."/>
            <person name="Salamov A."/>
            <person name="Young J."/>
            <person name="Aguilar M."/>
            <person name="Claverie J.M."/>
            <person name="Frickenhaus S."/>
            <person name="Gonzalez K."/>
            <person name="Herman E.K."/>
            <person name="Lin Y.C."/>
            <person name="Napier J."/>
            <person name="Ogata H."/>
            <person name="Sarno A.F."/>
            <person name="Shmutz J."/>
            <person name="Schroeder D."/>
            <person name="de Vargas C."/>
            <person name="Verret F."/>
            <person name="von Dassow P."/>
            <person name="Valentin K."/>
            <person name="Van de Peer Y."/>
            <person name="Wheeler G."/>
            <person name="Dacks J.B."/>
            <person name="Delwiche C.F."/>
            <person name="Dyhrman S.T."/>
            <person name="Glockner G."/>
            <person name="John U."/>
            <person name="Richards T."/>
            <person name="Worden A.Z."/>
            <person name="Zhang X."/>
            <person name="Grigoriev I.V."/>
            <person name="Allen A.E."/>
            <person name="Bidle K."/>
            <person name="Borodovsky M."/>
            <person name="Bowler C."/>
            <person name="Brownlee C."/>
            <person name="Cock J.M."/>
            <person name="Elias M."/>
            <person name="Gladyshev V.N."/>
            <person name="Groth M."/>
            <person name="Guda C."/>
            <person name="Hadaegh A."/>
            <person name="Iglesias-Rodriguez M.D."/>
            <person name="Jenkins J."/>
            <person name="Jones B.M."/>
            <person name="Lawson T."/>
            <person name="Leese F."/>
            <person name="Lindquist E."/>
            <person name="Lobanov A."/>
            <person name="Lomsadze A."/>
            <person name="Malik S.B."/>
            <person name="Marsh M.E."/>
            <person name="Mackinder L."/>
            <person name="Mock T."/>
            <person name="Mueller-Roeber B."/>
            <person name="Pagarete A."/>
            <person name="Parker M."/>
            <person name="Probert I."/>
            <person name="Quesneville H."/>
            <person name="Raines C."/>
            <person name="Rensing S.A."/>
            <person name="Riano-Pachon D.M."/>
            <person name="Richier S."/>
            <person name="Rokitta S."/>
            <person name="Shiraiwa Y."/>
            <person name="Soanes D.M."/>
            <person name="van der Giezen M."/>
            <person name="Wahlund T.M."/>
            <person name="Williams B."/>
            <person name="Wilson W."/>
            <person name="Wolfe G."/>
            <person name="Wurch L.L."/>
        </authorList>
    </citation>
    <scope>NUCLEOTIDE SEQUENCE</scope>
</reference>
<dbReference type="PaxDb" id="2903-EOD08396"/>
<dbReference type="KEGG" id="ehx:EMIHUDRAFT_447150"/>
<protein>
    <submittedName>
        <fullName evidence="2">Uncharacterized protein</fullName>
    </submittedName>
</protein>
<dbReference type="Proteomes" id="UP000013827">
    <property type="component" value="Unassembled WGS sequence"/>
</dbReference>
<proteinExistence type="predicted"/>
<dbReference type="AlphaFoldDB" id="A0A0D3IAW1"/>
<dbReference type="GeneID" id="17254589"/>
<keyword evidence="3" id="KW-1185">Reference proteome</keyword>
<feature type="compositionally biased region" description="Gly residues" evidence="1">
    <location>
        <begin position="48"/>
        <end position="74"/>
    </location>
</feature>
<reference evidence="2" key="2">
    <citation type="submission" date="2024-10" db="UniProtKB">
        <authorList>
            <consortium name="EnsemblProtists"/>
        </authorList>
    </citation>
    <scope>IDENTIFICATION</scope>
</reference>
<accession>A0A0D3IAW1</accession>
<sequence>MPPARASTRAVRGEAEHAATQLAAEVSLTAGRPGACAGAGAAASRSGASGGTNGGADGGAAGGTGGGPSGGGRCGDASRRVPFEAVHSRLGQVQAGSGATTARGVQAPKREGQGSGALARKSASFGKLDLLGGSDAPGPHLTASQLERLQSMRESMQRIRACS</sequence>
<dbReference type="GeneID" id="17275081"/>
<dbReference type="RefSeq" id="XP_005782235.1">
    <property type="nucleotide sequence ID" value="XM_005782178.1"/>
</dbReference>